<feature type="binding site" evidence="11">
    <location>
        <position position="37"/>
    </location>
    <ligand>
        <name>[4Fe-4S] cluster</name>
        <dbReference type="ChEBI" id="CHEBI:49883"/>
    </ligand>
</feature>
<keyword evidence="11" id="KW-0963">Cytoplasm</keyword>
<keyword evidence="5 11" id="KW-0408">Iron</keyword>
<feature type="domain" description="4Fe-4S Wbl-type" evidence="12">
    <location>
        <begin position="8"/>
        <end position="70"/>
    </location>
</feature>
<keyword evidence="8 11" id="KW-0238">DNA-binding</keyword>
<evidence type="ECO:0000256" key="8">
    <source>
        <dbReference type="ARBA" id="ARBA00023125"/>
    </source>
</evidence>
<evidence type="ECO:0000256" key="1">
    <source>
        <dbReference type="ARBA" id="ARBA00004496"/>
    </source>
</evidence>
<dbReference type="GO" id="GO:0045454">
    <property type="term" value="P:cell redox homeostasis"/>
    <property type="evidence" value="ECO:0007669"/>
    <property type="project" value="TreeGrafter"/>
</dbReference>
<comment type="PTM">
    <text evidence="11">Upon Fe-S cluster removal intramolecular disulfide bonds are formed.</text>
</comment>
<dbReference type="PROSITE" id="PS51674">
    <property type="entry name" value="4FE4S_WBL"/>
    <property type="match status" value="1"/>
</dbReference>
<keyword evidence="9 11" id="KW-1015">Disulfide bond</keyword>
<dbReference type="RefSeq" id="WP_369188041.1">
    <property type="nucleotide sequence ID" value="NZ_CP163431.1"/>
</dbReference>
<protein>
    <recommendedName>
        <fullName evidence="11">Transcriptional regulator WhiB</fullName>
    </recommendedName>
</protein>
<proteinExistence type="inferred from homology"/>
<evidence type="ECO:0000256" key="5">
    <source>
        <dbReference type="ARBA" id="ARBA00023004"/>
    </source>
</evidence>
<keyword evidence="6 11" id="KW-0411">Iron-sulfur</keyword>
<evidence type="ECO:0000313" key="13">
    <source>
        <dbReference type="EMBL" id="XDQ01725.1"/>
    </source>
</evidence>
<dbReference type="GO" id="GO:0035731">
    <property type="term" value="F:dinitrosyl-iron complex binding"/>
    <property type="evidence" value="ECO:0007669"/>
    <property type="project" value="UniProtKB-UniRule"/>
</dbReference>
<keyword evidence="7 11" id="KW-0805">Transcription regulation</keyword>
<comment type="PTM">
    <text evidence="11">The Fe-S cluster can be nitrosylated by nitric oxide (NO).</text>
</comment>
<evidence type="ECO:0000256" key="7">
    <source>
        <dbReference type="ARBA" id="ARBA00023015"/>
    </source>
</evidence>
<comment type="similarity">
    <text evidence="2 11">Belongs to the WhiB family.</text>
</comment>
<dbReference type="GO" id="GO:0045892">
    <property type="term" value="P:negative regulation of DNA-templated transcription"/>
    <property type="evidence" value="ECO:0007669"/>
    <property type="project" value="TreeGrafter"/>
</dbReference>
<dbReference type="PANTHER" id="PTHR38839:SF6">
    <property type="entry name" value="TRANSCRIPTIONAL REGULATOR WHIB1"/>
    <property type="match status" value="1"/>
</dbReference>
<keyword evidence="10 11" id="KW-0804">Transcription</keyword>
<keyword evidence="3 11" id="KW-0004">4Fe-4S</keyword>
<name>A0AB39M6L0_9ACTN</name>
<dbReference type="HAMAP" id="MF_01479">
    <property type="entry name" value="WhiB"/>
    <property type="match status" value="1"/>
</dbReference>
<dbReference type="InterPro" id="IPR003482">
    <property type="entry name" value="Whib"/>
</dbReference>
<evidence type="ECO:0000256" key="2">
    <source>
        <dbReference type="ARBA" id="ARBA00006597"/>
    </source>
</evidence>
<dbReference type="GO" id="GO:0046872">
    <property type="term" value="F:metal ion binding"/>
    <property type="evidence" value="ECO:0007669"/>
    <property type="project" value="UniProtKB-KW"/>
</dbReference>
<keyword evidence="4 11" id="KW-0479">Metal-binding</keyword>
<feature type="binding site" evidence="11">
    <location>
        <position position="9"/>
    </location>
    <ligand>
        <name>[4Fe-4S] cluster</name>
        <dbReference type="ChEBI" id="CHEBI:49883"/>
    </ligand>
</feature>
<dbReference type="EMBL" id="CP163431">
    <property type="protein sequence ID" value="XDQ01725.1"/>
    <property type="molecule type" value="Genomic_DNA"/>
</dbReference>
<feature type="binding site" evidence="11">
    <location>
        <position position="40"/>
    </location>
    <ligand>
        <name>[4Fe-4S] cluster</name>
        <dbReference type="ChEBI" id="CHEBI:49883"/>
    </ligand>
</feature>
<dbReference type="GO" id="GO:0005737">
    <property type="term" value="C:cytoplasm"/>
    <property type="evidence" value="ECO:0007669"/>
    <property type="project" value="UniProtKB-SubCell"/>
</dbReference>
<comment type="function">
    <text evidence="11">Acts as a transcriptional regulator. Probably redox-responsive. The apo- but not holo-form probably binds DNA.</text>
</comment>
<evidence type="ECO:0000256" key="10">
    <source>
        <dbReference type="ARBA" id="ARBA00023163"/>
    </source>
</evidence>
<dbReference type="Pfam" id="PF02467">
    <property type="entry name" value="Whib"/>
    <property type="match status" value="1"/>
</dbReference>
<dbReference type="GO" id="GO:0047134">
    <property type="term" value="F:protein-disulfide reductase [NAD(P)H] activity"/>
    <property type="evidence" value="ECO:0007669"/>
    <property type="project" value="TreeGrafter"/>
</dbReference>
<evidence type="ECO:0000256" key="3">
    <source>
        <dbReference type="ARBA" id="ARBA00022485"/>
    </source>
</evidence>
<sequence length="82" mass="9244">MEWAQRAACAHEDPELFFPLSSTGPALRQELAAKRVCLRCPVIRQCLDWAMRSGQVHGVWGGTSERERAELRRRTALAAAHE</sequence>
<evidence type="ECO:0000256" key="11">
    <source>
        <dbReference type="HAMAP-Rule" id="MF_01479"/>
    </source>
</evidence>
<evidence type="ECO:0000256" key="9">
    <source>
        <dbReference type="ARBA" id="ARBA00023157"/>
    </source>
</evidence>
<gene>
    <name evidence="11" type="primary">whiB</name>
    <name evidence="13" type="ORF">AB5J58_16660</name>
</gene>
<evidence type="ECO:0000256" key="4">
    <source>
        <dbReference type="ARBA" id="ARBA00022723"/>
    </source>
</evidence>
<organism evidence="13">
    <name type="scientific">Streptomyces sp. R08</name>
    <dbReference type="NCBI Taxonomy" id="3238624"/>
    <lineage>
        <taxon>Bacteria</taxon>
        <taxon>Bacillati</taxon>
        <taxon>Actinomycetota</taxon>
        <taxon>Actinomycetes</taxon>
        <taxon>Kitasatosporales</taxon>
        <taxon>Streptomycetaceae</taxon>
        <taxon>Streptomyces</taxon>
    </lineage>
</organism>
<dbReference type="AlphaFoldDB" id="A0AB39M6L0"/>
<evidence type="ECO:0000256" key="6">
    <source>
        <dbReference type="ARBA" id="ARBA00023014"/>
    </source>
</evidence>
<dbReference type="GO" id="GO:0051539">
    <property type="term" value="F:4 iron, 4 sulfur cluster binding"/>
    <property type="evidence" value="ECO:0007669"/>
    <property type="project" value="UniProtKB-UniRule"/>
</dbReference>
<evidence type="ECO:0000259" key="12">
    <source>
        <dbReference type="PROSITE" id="PS51674"/>
    </source>
</evidence>
<feature type="binding site" evidence="11">
    <location>
        <position position="46"/>
    </location>
    <ligand>
        <name>[4Fe-4S] cluster</name>
        <dbReference type="ChEBI" id="CHEBI:49883"/>
    </ligand>
</feature>
<comment type="cofactor">
    <cofactor evidence="11">
        <name>[4Fe-4S] cluster</name>
        <dbReference type="ChEBI" id="CHEBI:49883"/>
    </cofactor>
    <text evidence="11">Binds 1 [4Fe-4S] cluster per subunit. Following nitrosylation of the [4Fe-4S] cluster binds 1 [4Fe-8(NO)] cluster per subunit.</text>
</comment>
<dbReference type="InterPro" id="IPR034768">
    <property type="entry name" value="4FE4S_WBL"/>
</dbReference>
<accession>A0AB39M6L0</accession>
<comment type="subcellular location">
    <subcellularLocation>
        <location evidence="1 11">Cytoplasm</location>
    </subcellularLocation>
</comment>
<dbReference type="PANTHER" id="PTHR38839">
    <property type="entry name" value="TRANSCRIPTIONAL REGULATOR WHID-RELATED"/>
    <property type="match status" value="1"/>
</dbReference>
<reference evidence="13" key="1">
    <citation type="submission" date="2024-07" db="EMBL/GenBank/DDBJ databases">
        <authorList>
            <person name="Yu S.T."/>
        </authorList>
    </citation>
    <scope>NUCLEOTIDE SEQUENCE</scope>
    <source>
        <strain evidence="13">R08</strain>
    </source>
</reference>
<dbReference type="GO" id="GO:0003677">
    <property type="term" value="F:DNA binding"/>
    <property type="evidence" value="ECO:0007669"/>
    <property type="project" value="UniProtKB-UniRule"/>
</dbReference>